<dbReference type="AlphaFoldDB" id="A0AA88XPV9"/>
<evidence type="ECO:0000313" key="1">
    <source>
        <dbReference type="EMBL" id="KAK3085254.1"/>
    </source>
</evidence>
<proteinExistence type="predicted"/>
<gene>
    <name evidence="1" type="ORF">FSP39_000725</name>
</gene>
<dbReference type="InterPro" id="IPR011042">
    <property type="entry name" value="6-blade_b-propeller_TolB-like"/>
</dbReference>
<dbReference type="SUPFAM" id="SSF101898">
    <property type="entry name" value="NHL repeat"/>
    <property type="match status" value="1"/>
</dbReference>
<dbReference type="EMBL" id="VSWD01000012">
    <property type="protein sequence ID" value="KAK3085254.1"/>
    <property type="molecule type" value="Genomic_DNA"/>
</dbReference>
<comment type="caution">
    <text evidence="1">The sequence shown here is derived from an EMBL/GenBank/DDBJ whole genome shotgun (WGS) entry which is preliminary data.</text>
</comment>
<organism evidence="1 2">
    <name type="scientific">Pinctada imbricata</name>
    <name type="common">Atlantic pearl-oyster</name>
    <name type="synonym">Pinctada martensii</name>
    <dbReference type="NCBI Taxonomy" id="66713"/>
    <lineage>
        <taxon>Eukaryota</taxon>
        <taxon>Metazoa</taxon>
        <taxon>Spiralia</taxon>
        <taxon>Lophotrochozoa</taxon>
        <taxon>Mollusca</taxon>
        <taxon>Bivalvia</taxon>
        <taxon>Autobranchia</taxon>
        <taxon>Pteriomorphia</taxon>
        <taxon>Pterioida</taxon>
        <taxon>Pterioidea</taxon>
        <taxon>Pteriidae</taxon>
        <taxon>Pinctada</taxon>
    </lineage>
</organism>
<accession>A0AA88XPV9</accession>
<protein>
    <submittedName>
        <fullName evidence="1">Uncharacterized protein</fullName>
    </submittedName>
</protein>
<reference evidence="1" key="1">
    <citation type="submission" date="2019-08" db="EMBL/GenBank/DDBJ databases">
        <title>The improved chromosome-level genome for the pearl oyster Pinctada fucata martensii using PacBio sequencing and Hi-C.</title>
        <authorList>
            <person name="Zheng Z."/>
        </authorList>
    </citation>
    <scope>NUCLEOTIDE SEQUENCE</scope>
    <source>
        <strain evidence="1">ZZ-2019</strain>
        <tissue evidence="1">Adductor muscle</tissue>
    </source>
</reference>
<dbReference type="Gene3D" id="2.120.10.30">
    <property type="entry name" value="TolB, C-terminal domain"/>
    <property type="match status" value="1"/>
</dbReference>
<keyword evidence="2" id="KW-1185">Reference proteome</keyword>
<sequence length="165" mass="18902">MEFASINRKYCLGGKEYTESALFEYTPDGNQRIQIISKDSSGKILFSTPTIVQQNKNKDYIVCETTKIVAVSSDGNLRWEYSDYTTRMEDFRPFAFCCDNFSNVIVADFDNGIIDILSREGKFVSTILTQRDGIVKPYALSVDEDDYLWIGSSLKKEIMIFRYLG</sequence>
<evidence type="ECO:0000313" key="2">
    <source>
        <dbReference type="Proteomes" id="UP001186944"/>
    </source>
</evidence>
<name>A0AA88XPV9_PINIB</name>
<dbReference type="Proteomes" id="UP001186944">
    <property type="component" value="Unassembled WGS sequence"/>
</dbReference>